<gene>
    <name evidence="2" type="ORF">WA1_11590</name>
</gene>
<feature type="transmembrane region" description="Helical" evidence="1">
    <location>
        <begin position="71"/>
        <end position="92"/>
    </location>
</feature>
<comment type="caution">
    <text evidence="2">The sequence shown here is derived from an EMBL/GenBank/DDBJ whole genome shotgun (WGS) entry which is preliminary data.</text>
</comment>
<evidence type="ECO:0008006" key="4">
    <source>
        <dbReference type="Google" id="ProtNLM"/>
    </source>
</evidence>
<dbReference type="EMBL" id="ANNX02000016">
    <property type="protein sequence ID" value="KYC42771.1"/>
    <property type="molecule type" value="Genomic_DNA"/>
</dbReference>
<protein>
    <recommendedName>
        <fullName evidence="4">DUF4349 domain-containing protein</fullName>
    </recommendedName>
</protein>
<keyword evidence="1" id="KW-0472">Membrane</keyword>
<dbReference type="AlphaFoldDB" id="A0A139XDJ1"/>
<keyword evidence="1" id="KW-1133">Transmembrane helix</keyword>
<keyword evidence="3" id="KW-1185">Reference proteome</keyword>
<accession>A0A139XDJ1</accession>
<dbReference type="Proteomes" id="UP000076925">
    <property type="component" value="Unassembled WGS sequence"/>
</dbReference>
<evidence type="ECO:0000256" key="1">
    <source>
        <dbReference type="SAM" id="Phobius"/>
    </source>
</evidence>
<keyword evidence="1" id="KW-0812">Transmembrane</keyword>
<sequence>MRLYRQNPPAWVSGLKGCHLGTSKSKKSPKISLEAAVSAKATQPAFGSQVQEAWNNSTHSLGEFTVGLLKLGIWLLVYSPYLLVLVAAGYGLTRWRRNSQRLVQTPDSSGLDRT</sequence>
<proteinExistence type="predicted"/>
<evidence type="ECO:0000313" key="2">
    <source>
        <dbReference type="EMBL" id="KYC42771.1"/>
    </source>
</evidence>
<dbReference type="RefSeq" id="WP_017749169.1">
    <property type="nucleotide sequence ID" value="NZ_KQ976354.1"/>
</dbReference>
<name>A0A139XDJ1_9CYAN</name>
<evidence type="ECO:0000313" key="3">
    <source>
        <dbReference type="Proteomes" id="UP000076925"/>
    </source>
</evidence>
<reference evidence="2 3" key="1">
    <citation type="journal article" date="2013" name="Genome Biol. Evol.">
        <title>Genomes of Stigonematalean cyanobacteria (subsection V) and the evolution of oxygenic photosynthesis from prokaryotes to plastids.</title>
        <authorList>
            <person name="Dagan T."/>
            <person name="Roettger M."/>
            <person name="Stucken K."/>
            <person name="Landan G."/>
            <person name="Koch R."/>
            <person name="Major P."/>
            <person name="Gould S.B."/>
            <person name="Goremykin V.V."/>
            <person name="Rippka R."/>
            <person name="Tandeau de Marsac N."/>
            <person name="Gugger M."/>
            <person name="Lockhart P.J."/>
            <person name="Allen J.F."/>
            <person name="Brune I."/>
            <person name="Maus I."/>
            <person name="Puhler A."/>
            <person name="Martin W.F."/>
        </authorList>
    </citation>
    <scope>NUCLEOTIDE SEQUENCE [LARGE SCALE GENOMIC DNA]</scope>
    <source>
        <strain evidence="2 3">PCC 7110</strain>
    </source>
</reference>
<dbReference type="STRING" id="128403.WA1_11590"/>
<organism evidence="2 3">
    <name type="scientific">Scytonema hofmannii PCC 7110</name>
    <dbReference type="NCBI Taxonomy" id="128403"/>
    <lineage>
        <taxon>Bacteria</taxon>
        <taxon>Bacillati</taxon>
        <taxon>Cyanobacteriota</taxon>
        <taxon>Cyanophyceae</taxon>
        <taxon>Nostocales</taxon>
        <taxon>Scytonemataceae</taxon>
        <taxon>Scytonema</taxon>
    </lineage>
</organism>